<protein>
    <submittedName>
        <fullName evidence="9">Uncharacterized protein</fullName>
    </submittedName>
</protein>
<comment type="caution">
    <text evidence="9">The sequence shown here is derived from an EMBL/GenBank/DDBJ whole genome shotgun (WGS) entry which is preliminary data.</text>
</comment>
<keyword evidence="7" id="KW-0325">Glycoprotein</keyword>
<dbReference type="EMBL" id="CAJVCH010569165">
    <property type="protein sequence ID" value="CAG7833221.1"/>
    <property type="molecule type" value="Genomic_DNA"/>
</dbReference>
<dbReference type="AlphaFoldDB" id="A0A8J2Q4G1"/>
<evidence type="ECO:0000256" key="4">
    <source>
        <dbReference type="ARBA" id="ARBA00022989"/>
    </source>
</evidence>
<evidence type="ECO:0000256" key="5">
    <source>
        <dbReference type="ARBA" id="ARBA00023136"/>
    </source>
</evidence>
<dbReference type="PANTHER" id="PTHR42643">
    <property type="entry name" value="IONOTROPIC RECEPTOR 20A-RELATED"/>
    <property type="match status" value="1"/>
</dbReference>
<keyword evidence="2" id="KW-1003">Cell membrane</keyword>
<evidence type="ECO:0000313" key="10">
    <source>
        <dbReference type="Proteomes" id="UP000708208"/>
    </source>
</evidence>
<keyword evidence="10" id="KW-1185">Reference proteome</keyword>
<feature type="transmembrane region" description="Helical" evidence="8">
    <location>
        <begin position="414"/>
        <end position="433"/>
    </location>
</feature>
<evidence type="ECO:0000256" key="2">
    <source>
        <dbReference type="ARBA" id="ARBA00022475"/>
    </source>
</evidence>
<evidence type="ECO:0000256" key="7">
    <source>
        <dbReference type="ARBA" id="ARBA00023180"/>
    </source>
</evidence>
<evidence type="ECO:0000256" key="6">
    <source>
        <dbReference type="ARBA" id="ARBA00023170"/>
    </source>
</evidence>
<evidence type="ECO:0000256" key="1">
    <source>
        <dbReference type="ARBA" id="ARBA00004651"/>
    </source>
</evidence>
<dbReference type="GO" id="GO:0005886">
    <property type="term" value="C:plasma membrane"/>
    <property type="evidence" value="ECO:0007669"/>
    <property type="project" value="UniProtKB-SubCell"/>
</dbReference>
<keyword evidence="5 8" id="KW-0472">Membrane</keyword>
<keyword evidence="4 8" id="KW-1133">Transmembrane helix</keyword>
<dbReference type="InterPro" id="IPR052192">
    <property type="entry name" value="Insect_Ionotropic_Sensory_Rcpt"/>
</dbReference>
<proteinExistence type="predicted"/>
<comment type="subcellular location">
    <subcellularLocation>
        <location evidence="1">Cell membrane</location>
        <topology evidence="1">Multi-pass membrane protein</topology>
    </subcellularLocation>
</comment>
<gene>
    <name evidence="9" type="ORF">AFUS01_LOCUS42862</name>
</gene>
<evidence type="ECO:0000256" key="3">
    <source>
        <dbReference type="ARBA" id="ARBA00022692"/>
    </source>
</evidence>
<evidence type="ECO:0000256" key="8">
    <source>
        <dbReference type="SAM" id="Phobius"/>
    </source>
</evidence>
<keyword evidence="6" id="KW-0675">Receptor</keyword>
<feature type="transmembrane region" description="Helical" evidence="8">
    <location>
        <begin position="340"/>
        <end position="360"/>
    </location>
</feature>
<dbReference type="PANTHER" id="PTHR42643:SF38">
    <property type="entry name" value="IONOTROPIC RECEPTOR 100A"/>
    <property type="match status" value="1"/>
</dbReference>
<keyword evidence="3 8" id="KW-0812">Transmembrane</keyword>
<dbReference type="Proteomes" id="UP000708208">
    <property type="component" value="Unassembled WGS sequence"/>
</dbReference>
<organism evidence="9 10">
    <name type="scientific">Allacma fusca</name>
    <dbReference type="NCBI Taxonomy" id="39272"/>
    <lineage>
        <taxon>Eukaryota</taxon>
        <taxon>Metazoa</taxon>
        <taxon>Ecdysozoa</taxon>
        <taxon>Arthropoda</taxon>
        <taxon>Hexapoda</taxon>
        <taxon>Collembola</taxon>
        <taxon>Symphypleona</taxon>
        <taxon>Sminthuridae</taxon>
        <taxon>Allacma</taxon>
    </lineage>
</organism>
<evidence type="ECO:0000313" key="9">
    <source>
        <dbReference type="EMBL" id="CAG7833221.1"/>
    </source>
</evidence>
<reference evidence="9" key="1">
    <citation type="submission" date="2021-06" db="EMBL/GenBank/DDBJ databases">
        <authorList>
            <person name="Hodson N. C."/>
            <person name="Mongue J. A."/>
            <person name="Jaron S. K."/>
        </authorList>
    </citation>
    <scope>NUCLEOTIDE SEQUENCE</scope>
</reference>
<accession>A0A8J2Q4G1</accession>
<name>A0A8J2Q4G1_9HEXA</name>
<sequence length="460" mass="52503">MQLINRTITAVLTSQFILTTFILVPLYSENIKNSTPDISLLLSDISLPSQHCIFMYITGPDFAKSRQQFLENENSSNVIISNLSKLTTGISSFHLQLSRSCTIVIYLTPLLEQELSFDDINWIVRVPGTTFFTYHFLFEENIPANYWSLSTIRRMCNAFVLVKNISHGSFTGKWDVVVPNRFGINPGSRIKGRLSELNLSTKTFENEWWDFKGEPLRIAAPLGKLDMQETIRIYREKREFRFLPVMISETARILNATPTAVPVNIEQGFGKQLPDGTWDSYIGKIMDESVHMTLPFTPFAYQFHHVLFSKAVTCSPFIFFAPLPKKQEVNLEFLEKPLDALTWLAIFLCVVVNAFVIYAFNSCTPSISNQFQARKWSTMKHIQSITSNMGSFLRVLNDQPIPENMLKQDGTSSGVRIVVLFWLVAMIVITTLYKSVVISKLVEPIYIKPPLTFDELLQSD</sequence>